<evidence type="ECO:0000256" key="6">
    <source>
        <dbReference type="ARBA" id="ARBA00022723"/>
    </source>
</evidence>
<keyword evidence="10 14" id="KW-0472">Membrane</keyword>
<dbReference type="Pfam" id="PF02537">
    <property type="entry name" value="CRCB"/>
    <property type="match status" value="1"/>
</dbReference>
<dbReference type="AlphaFoldDB" id="A0A956SE91"/>
<keyword evidence="8 14" id="KW-0915">Sodium</keyword>
<evidence type="ECO:0000256" key="5">
    <source>
        <dbReference type="ARBA" id="ARBA00022692"/>
    </source>
</evidence>
<name>A0A956SE91_UNCEI</name>
<evidence type="ECO:0000256" key="12">
    <source>
        <dbReference type="ARBA" id="ARBA00035120"/>
    </source>
</evidence>
<proteinExistence type="inferred from homology"/>
<keyword evidence="3 14" id="KW-1003">Cell membrane</keyword>
<organism evidence="15 16">
    <name type="scientific">Eiseniibacteriota bacterium</name>
    <dbReference type="NCBI Taxonomy" id="2212470"/>
    <lineage>
        <taxon>Bacteria</taxon>
        <taxon>Candidatus Eiseniibacteriota</taxon>
    </lineage>
</organism>
<evidence type="ECO:0000313" key="15">
    <source>
        <dbReference type="EMBL" id="MCA9756079.1"/>
    </source>
</evidence>
<comment type="similarity">
    <text evidence="12 14">Belongs to the fluoride channel Fluc/FEX (TC 1.A.43) family.</text>
</comment>
<comment type="function">
    <text evidence="14">Fluoride-specific ion channel. Important for reducing fluoride concentration in the cell, thus reducing its toxicity.</text>
</comment>
<dbReference type="PANTHER" id="PTHR28259:SF18">
    <property type="entry name" value="FLUORIDE-SPECIFIC ION CHANNEL FLUC"/>
    <property type="match status" value="1"/>
</dbReference>
<evidence type="ECO:0000256" key="8">
    <source>
        <dbReference type="ARBA" id="ARBA00023053"/>
    </source>
</evidence>
<dbReference type="GO" id="GO:0005886">
    <property type="term" value="C:plasma membrane"/>
    <property type="evidence" value="ECO:0007669"/>
    <property type="project" value="UniProtKB-SubCell"/>
</dbReference>
<feature type="transmembrane region" description="Helical" evidence="14">
    <location>
        <begin position="99"/>
        <end position="123"/>
    </location>
</feature>
<gene>
    <name evidence="14 15" type="primary">crcB</name>
    <name evidence="14" type="synonym">fluC</name>
    <name evidence="15" type="ORF">KDA27_09775</name>
</gene>
<evidence type="ECO:0000313" key="16">
    <source>
        <dbReference type="Proteomes" id="UP000739538"/>
    </source>
</evidence>
<dbReference type="HAMAP" id="MF_00454">
    <property type="entry name" value="FluC"/>
    <property type="match status" value="1"/>
</dbReference>
<evidence type="ECO:0000256" key="7">
    <source>
        <dbReference type="ARBA" id="ARBA00022989"/>
    </source>
</evidence>
<evidence type="ECO:0000256" key="14">
    <source>
        <dbReference type="HAMAP-Rule" id="MF_00454"/>
    </source>
</evidence>
<evidence type="ECO:0000256" key="10">
    <source>
        <dbReference type="ARBA" id="ARBA00023136"/>
    </source>
</evidence>
<keyword evidence="7 14" id="KW-1133">Transmembrane helix</keyword>
<keyword evidence="5 14" id="KW-0812">Transmembrane</keyword>
<dbReference type="PANTHER" id="PTHR28259">
    <property type="entry name" value="FLUORIDE EXPORT PROTEIN 1-RELATED"/>
    <property type="match status" value="1"/>
</dbReference>
<reference evidence="15" key="2">
    <citation type="journal article" date="2021" name="Microbiome">
        <title>Successional dynamics and alternative stable states in a saline activated sludge microbial community over 9 years.</title>
        <authorList>
            <person name="Wang Y."/>
            <person name="Ye J."/>
            <person name="Ju F."/>
            <person name="Liu L."/>
            <person name="Boyd J.A."/>
            <person name="Deng Y."/>
            <person name="Parks D.H."/>
            <person name="Jiang X."/>
            <person name="Yin X."/>
            <person name="Woodcroft B.J."/>
            <person name="Tyson G.W."/>
            <person name="Hugenholtz P."/>
            <person name="Polz M.F."/>
            <person name="Zhang T."/>
        </authorList>
    </citation>
    <scope>NUCLEOTIDE SEQUENCE</scope>
    <source>
        <strain evidence="15">HKST-UBA02</strain>
    </source>
</reference>
<keyword evidence="4" id="KW-0997">Cell inner membrane</keyword>
<dbReference type="GO" id="GO:0062054">
    <property type="term" value="F:fluoride channel activity"/>
    <property type="evidence" value="ECO:0007669"/>
    <property type="project" value="UniProtKB-UniRule"/>
</dbReference>
<dbReference type="NCBIfam" id="TIGR00494">
    <property type="entry name" value="crcB"/>
    <property type="match status" value="1"/>
</dbReference>
<keyword evidence="6 14" id="KW-0479">Metal-binding</keyword>
<dbReference type="EMBL" id="JAGQHS010000041">
    <property type="protein sequence ID" value="MCA9756079.1"/>
    <property type="molecule type" value="Genomic_DNA"/>
</dbReference>
<evidence type="ECO:0000256" key="11">
    <source>
        <dbReference type="ARBA" id="ARBA00023303"/>
    </source>
</evidence>
<feature type="transmembrane region" description="Helical" evidence="14">
    <location>
        <begin position="38"/>
        <end position="58"/>
    </location>
</feature>
<feature type="transmembrane region" description="Helical" evidence="14">
    <location>
        <begin position="70"/>
        <end position="93"/>
    </location>
</feature>
<accession>A0A956SE91</accession>
<evidence type="ECO:0000256" key="9">
    <source>
        <dbReference type="ARBA" id="ARBA00023065"/>
    </source>
</evidence>
<evidence type="ECO:0000256" key="13">
    <source>
        <dbReference type="ARBA" id="ARBA00035585"/>
    </source>
</evidence>
<comment type="activity regulation">
    <text evidence="14">Na(+) is not transported, but it plays an essential structural role and its presence is essential for fluoride channel function.</text>
</comment>
<dbReference type="InterPro" id="IPR003691">
    <property type="entry name" value="FluC"/>
</dbReference>
<keyword evidence="2 14" id="KW-0813">Transport</keyword>
<evidence type="ECO:0000256" key="3">
    <source>
        <dbReference type="ARBA" id="ARBA00022475"/>
    </source>
</evidence>
<evidence type="ECO:0000256" key="2">
    <source>
        <dbReference type="ARBA" id="ARBA00022448"/>
    </source>
</evidence>
<dbReference type="Proteomes" id="UP000739538">
    <property type="component" value="Unassembled WGS sequence"/>
</dbReference>
<comment type="catalytic activity">
    <reaction evidence="13">
        <text>fluoride(in) = fluoride(out)</text>
        <dbReference type="Rhea" id="RHEA:76159"/>
        <dbReference type="ChEBI" id="CHEBI:17051"/>
    </reaction>
    <physiologicalReaction direction="left-to-right" evidence="13">
        <dbReference type="Rhea" id="RHEA:76160"/>
    </physiologicalReaction>
</comment>
<dbReference type="GO" id="GO:0046872">
    <property type="term" value="F:metal ion binding"/>
    <property type="evidence" value="ECO:0007669"/>
    <property type="project" value="UniProtKB-KW"/>
</dbReference>
<comment type="subcellular location">
    <subcellularLocation>
        <location evidence="1 14">Cell membrane</location>
        <topology evidence="1 14">Multi-pass membrane protein</topology>
    </subcellularLocation>
</comment>
<protein>
    <recommendedName>
        <fullName evidence="14">Fluoride-specific ion channel FluC</fullName>
    </recommendedName>
</protein>
<comment type="caution">
    <text evidence="15">The sequence shown here is derived from an EMBL/GenBank/DDBJ whole genome shotgun (WGS) entry which is preliminary data.</text>
</comment>
<feature type="binding site" evidence="14">
    <location>
        <position position="78"/>
    </location>
    <ligand>
        <name>Na(+)</name>
        <dbReference type="ChEBI" id="CHEBI:29101"/>
        <note>structural</note>
    </ligand>
</feature>
<dbReference type="GO" id="GO:0140114">
    <property type="term" value="P:cellular detoxification of fluoride"/>
    <property type="evidence" value="ECO:0007669"/>
    <property type="project" value="UniProtKB-UniRule"/>
</dbReference>
<keyword evidence="9 14" id="KW-0406">Ion transport</keyword>
<keyword evidence="11 14" id="KW-0407">Ion channel</keyword>
<sequence>MSPAVFVFIALGGAIGACGRYAVTLLASRIWPEQSLPIGTLGANILGCLLIGVLAGLAESRLALSPEARSFLFVGLLGGFTTFSSFGLETLLLLREGSYGWAALYVLFQVGVGLVVVAGGYTLGRLGA</sequence>
<evidence type="ECO:0000256" key="1">
    <source>
        <dbReference type="ARBA" id="ARBA00004651"/>
    </source>
</evidence>
<feature type="binding site" evidence="14">
    <location>
        <position position="81"/>
    </location>
    <ligand>
        <name>Na(+)</name>
        <dbReference type="ChEBI" id="CHEBI:29101"/>
        <note>structural</note>
    </ligand>
</feature>
<reference evidence="15" key="1">
    <citation type="submission" date="2020-04" db="EMBL/GenBank/DDBJ databases">
        <authorList>
            <person name="Zhang T."/>
        </authorList>
    </citation>
    <scope>NUCLEOTIDE SEQUENCE</scope>
    <source>
        <strain evidence="15">HKST-UBA02</strain>
    </source>
</reference>
<evidence type="ECO:0000256" key="4">
    <source>
        <dbReference type="ARBA" id="ARBA00022519"/>
    </source>
</evidence>